<sequence length="529" mass="58281">MKSSLKSKISHFFKGKPSKLEKYPTYDQSYKVKNEVRNIENEDARSIQSDRGKIQINKKAHKKPKNNLTLNLLETKVKNISEFPVLSSPMTDQNESSKLTAQEFAKAVGIKILHKTDEEEDEECDCEYCRNAHTSLNIVSNIDSSCDDNMSATPTQQISNDALNQYSLNSPLSSNNNTIGAGNINIPPFPAFNFSSSNENLQKCSSNASINSTTSNNFNHIITNSKTIGTPGYHCHRSRKNSISKVVNMSLFIPPTEQELKSRVQSSSLSINSTPESSSSLIQAGPSNEKIIGGSLDRNKNLGRKKNYYGVISPNRDRSASASIAAVNRPRILTNMNDYKTSPILRDSSVGYSSRIQFKQAYRCDSNAEISNTNASNINPSSPNKRPYPPSLASSSSSSTTLSPALSLTHISQPNLNSIASSQSSSQSINYRPQENHPSQHLNNYSPRPGTPVNSVRSPMSSSCSSITPIKPHSSFKITRSVTISEGGRHSEIDIKPLEKEEVMVYQKGRFTITCEHSRRPSVSSFQAN</sequence>
<feature type="region of interest" description="Disordered" evidence="1">
    <location>
        <begin position="373"/>
        <end position="404"/>
    </location>
</feature>
<dbReference type="Proteomes" id="UP000193719">
    <property type="component" value="Unassembled WGS sequence"/>
</dbReference>
<dbReference type="AlphaFoldDB" id="A0A1Y1VG04"/>
<feature type="compositionally biased region" description="Low complexity" evidence="1">
    <location>
        <begin position="418"/>
        <end position="429"/>
    </location>
</feature>
<feature type="region of interest" description="Disordered" evidence="1">
    <location>
        <begin position="264"/>
        <end position="299"/>
    </location>
</feature>
<feature type="compositionally biased region" description="Polar residues" evidence="1">
    <location>
        <begin position="373"/>
        <end position="384"/>
    </location>
</feature>
<evidence type="ECO:0000313" key="2">
    <source>
        <dbReference type="EMBL" id="ORX55354.1"/>
    </source>
</evidence>
<name>A0A1Y1VG04_9FUNG</name>
<evidence type="ECO:0000313" key="3">
    <source>
        <dbReference type="Proteomes" id="UP000193719"/>
    </source>
</evidence>
<gene>
    <name evidence="2" type="ORF">BCR36DRAFT_581386</name>
</gene>
<feature type="compositionally biased region" description="Low complexity" evidence="1">
    <location>
        <begin position="391"/>
        <end position="404"/>
    </location>
</feature>
<feature type="compositionally biased region" description="Polar residues" evidence="1">
    <location>
        <begin position="264"/>
        <end position="286"/>
    </location>
</feature>
<feature type="compositionally biased region" description="Low complexity" evidence="1">
    <location>
        <begin position="455"/>
        <end position="466"/>
    </location>
</feature>
<dbReference type="OrthoDB" id="2152017at2759"/>
<dbReference type="EMBL" id="MCFH01000009">
    <property type="protein sequence ID" value="ORX55354.1"/>
    <property type="molecule type" value="Genomic_DNA"/>
</dbReference>
<keyword evidence="3" id="KW-1185">Reference proteome</keyword>
<comment type="caution">
    <text evidence="2">The sequence shown here is derived from an EMBL/GenBank/DDBJ whole genome shotgun (WGS) entry which is preliminary data.</text>
</comment>
<reference evidence="2 3" key="1">
    <citation type="submission" date="2016-08" db="EMBL/GenBank/DDBJ databases">
        <title>Genomes of anaerobic fungi encode conserved fungal cellulosomes for biomass hydrolysis.</title>
        <authorList>
            <consortium name="DOE Joint Genome Institute"/>
            <person name="Haitjema C.H."/>
            <person name="Gilmore S.P."/>
            <person name="Henske J.K."/>
            <person name="Solomon K.V."/>
            <person name="De Groot R."/>
            <person name="Kuo A."/>
            <person name="Mondo S.J."/>
            <person name="Salamov A.A."/>
            <person name="Labutti K."/>
            <person name="Zhao Z."/>
            <person name="Chiniquy J."/>
            <person name="Barry K."/>
            <person name="Brewer H.M."/>
            <person name="Purvine S.O."/>
            <person name="Wright A.T."/>
            <person name="Boxma B."/>
            <person name="Van Alen T."/>
            <person name="Hackstein J.H."/>
            <person name="Baker S.E."/>
            <person name="Grigoriev I.V."/>
            <person name="O'Malley M.A."/>
        </authorList>
    </citation>
    <scope>NUCLEOTIDE SEQUENCE [LARGE SCALE GENOMIC DNA]</scope>
    <source>
        <strain evidence="3">finn</strain>
    </source>
</reference>
<protein>
    <submittedName>
        <fullName evidence="2">Uncharacterized protein</fullName>
    </submittedName>
</protein>
<feature type="compositionally biased region" description="Polar residues" evidence="1">
    <location>
        <begin position="430"/>
        <end position="446"/>
    </location>
</feature>
<accession>A0A1Y1VG04</accession>
<feature type="region of interest" description="Disordered" evidence="1">
    <location>
        <begin position="417"/>
        <end position="472"/>
    </location>
</feature>
<organism evidence="2 3">
    <name type="scientific">Piromyces finnis</name>
    <dbReference type="NCBI Taxonomy" id="1754191"/>
    <lineage>
        <taxon>Eukaryota</taxon>
        <taxon>Fungi</taxon>
        <taxon>Fungi incertae sedis</taxon>
        <taxon>Chytridiomycota</taxon>
        <taxon>Chytridiomycota incertae sedis</taxon>
        <taxon>Neocallimastigomycetes</taxon>
        <taxon>Neocallimastigales</taxon>
        <taxon>Neocallimastigaceae</taxon>
        <taxon>Piromyces</taxon>
    </lineage>
</organism>
<proteinExistence type="predicted"/>
<reference evidence="2 3" key="2">
    <citation type="submission" date="2016-08" db="EMBL/GenBank/DDBJ databases">
        <title>Pervasive Adenine N6-methylation of Active Genes in Fungi.</title>
        <authorList>
            <consortium name="DOE Joint Genome Institute"/>
            <person name="Mondo S.J."/>
            <person name="Dannebaum R.O."/>
            <person name="Kuo R.C."/>
            <person name="Labutti K."/>
            <person name="Haridas S."/>
            <person name="Kuo A."/>
            <person name="Salamov A."/>
            <person name="Ahrendt S.R."/>
            <person name="Lipzen A."/>
            <person name="Sullivan W."/>
            <person name="Andreopoulos W.B."/>
            <person name="Clum A."/>
            <person name="Lindquist E."/>
            <person name="Daum C."/>
            <person name="Ramamoorthy G.K."/>
            <person name="Gryganskyi A."/>
            <person name="Culley D."/>
            <person name="Magnuson J.K."/>
            <person name="James T.Y."/>
            <person name="O'Malley M.A."/>
            <person name="Stajich J.E."/>
            <person name="Spatafora J.W."/>
            <person name="Visel A."/>
            <person name="Grigoriev I.V."/>
        </authorList>
    </citation>
    <scope>NUCLEOTIDE SEQUENCE [LARGE SCALE GENOMIC DNA]</scope>
    <source>
        <strain evidence="3">finn</strain>
    </source>
</reference>
<evidence type="ECO:0000256" key="1">
    <source>
        <dbReference type="SAM" id="MobiDB-lite"/>
    </source>
</evidence>